<dbReference type="InterPro" id="IPR037066">
    <property type="entry name" value="Plug_dom_sf"/>
</dbReference>
<dbReference type="PROSITE" id="PS52016">
    <property type="entry name" value="TONB_DEPENDENT_REC_3"/>
    <property type="match status" value="1"/>
</dbReference>
<dbReference type="GO" id="GO:0009279">
    <property type="term" value="C:cell outer membrane"/>
    <property type="evidence" value="ECO:0007669"/>
    <property type="project" value="UniProtKB-SubCell"/>
</dbReference>
<feature type="signal peptide" evidence="8">
    <location>
        <begin position="1"/>
        <end position="21"/>
    </location>
</feature>
<evidence type="ECO:0000256" key="8">
    <source>
        <dbReference type="SAM" id="SignalP"/>
    </source>
</evidence>
<dbReference type="AlphaFoldDB" id="A0A5M6CE83"/>
<dbReference type="SUPFAM" id="SSF49464">
    <property type="entry name" value="Carboxypeptidase regulatory domain-like"/>
    <property type="match status" value="1"/>
</dbReference>
<accession>A0A5M6CE83</accession>
<organism evidence="10 11">
    <name type="scientific">Taibaiella lutea</name>
    <dbReference type="NCBI Taxonomy" id="2608001"/>
    <lineage>
        <taxon>Bacteria</taxon>
        <taxon>Pseudomonadati</taxon>
        <taxon>Bacteroidota</taxon>
        <taxon>Chitinophagia</taxon>
        <taxon>Chitinophagales</taxon>
        <taxon>Chitinophagaceae</taxon>
        <taxon>Taibaiella</taxon>
    </lineage>
</organism>
<keyword evidence="2 7" id="KW-0813">Transport</keyword>
<proteinExistence type="inferred from homology"/>
<evidence type="ECO:0000256" key="3">
    <source>
        <dbReference type="ARBA" id="ARBA00022452"/>
    </source>
</evidence>
<dbReference type="SUPFAM" id="SSF56935">
    <property type="entry name" value="Porins"/>
    <property type="match status" value="1"/>
</dbReference>
<reference evidence="10 11" key="1">
    <citation type="submission" date="2019-09" db="EMBL/GenBank/DDBJ databases">
        <title>Genome sequence and assembly of Taibaiella sp.</title>
        <authorList>
            <person name="Chhetri G."/>
        </authorList>
    </citation>
    <scope>NUCLEOTIDE SEQUENCE [LARGE SCALE GENOMIC DNA]</scope>
    <source>
        <strain evidence="10 11">KVB11</strain>
    </source>
</reference>
<dbReference type="InterPro" id="IPR039426">
    <property type="entry name" value="TonB-dep_rcpt-like"/>
</dbReference>
<dbReference type="InterPro" id="IPR008969">
    <property type="entry name" value="CarboxyPept-like_regulatory"/>
</dbReference>
<evidence type="ECO:0000256" key="2">
    <source>
        <dbReference type="ARBA" id="ARBA00022448"/>
    </source>
</evidence>
<gene>
    <name evidence="10" type="ORF">F0919_13110</name>
</gene>
<dbReference type="NCBIfam" id="TIGR04056">
    <property type="entry name" value="OMP_RagA_SusC"/>
    <property type="match status" value="1"/>
</dbReference>
<dbReference type="Gene3D" id="2.170.130.10">
    <property type="entry name" value="TonB-dependent receptor, plug domain"/>
    <property type="match status" value="1"/>
</dbReference>
<dbReference type="Pfam" id="PF07715">
    <property type="entry name" value="Plug"/>
    <property type="match status" value="1"/>
</dbReference>
<evidence type="ECO:0000256" key="6">
    <source>
        <dbReference type="ARBA" id="ARBA00023237"/>
    </source>
</evidence>
<comment type="caution">
    <text evidence="10">The sequence shown here is derived from an EMBL/GenBank/DDBJ whole genome shotgun (WGS) entry which is preliminary data.</text>
</comment>
<evidence type="ECO:0000313" key="11">
    <source>
        <dbReference type="Proteomes" id="UP000323632"/>
    </source>
</evidence>
<dbReference type="InterPro" id="IPR012910">
    <property type="entry name" value="Plug_dom"/>
</dbReference>
<keyword evidence="6 7" id="KW-0998">Cell outer membrane</keyword>
<evidence type="ECO:0000313" key="10">
    <source>
        <dbReference type="EMBL" id="KAA5533474.1"/>
    </source>
</evidence>
<dbReference type="Gene3D" id="2.60.40.1120">
    <property type="entry name" value="Carboxypeptidase-like, regulatory domain"/>
    <property type="match status" value="1"/>
</dbReference>
<sequence>MKKSLLLFALLLWVGVQTVMAQTKAKGKVLDANGEGVPGASIKVKGTTAGTMTDADGNFEMDVPEGSQLVISAMGAAEKTVDASANMTVSLEQGNNVLTEVVIAQPYGPPIAKGKYVGAADVITAEQIAKMPVADITKALEGAAPGVQVTNGGGQPGSGSSVRIRGFGSLGGSNAPLIVVDGSPYDGDVTSINPLDVESMTVLKDATATSLYGSRGSNGVIVVTTKRGKRGERPRINVDGKVGTIQRGIPNYNVMTDPKDYYEASWRAQYNSLITGGATPEEAGLAASGLSGQGVVDQLGYNAYTIPGVASDTANAYLLDPVTGKLNPNAQLRYKDDWTKELQRTGFRQDYNLNVSGGSDKTDYYLSAGYLKEKGYILNTDYERFSTRMNINSQAADWARVGMNLSATMSSQKGLGGSGTSSGNPTFIAQTMAPVYPVYYRDSLNNKVLDPYTGKDKYDYGSLLGDPNFSMGQRATLPGSNVIGQMQLDENSTRVKNITISPYFEAKFLKNFTFRTNLTSNYTNYSTTNYNTSLHGQFVSQGGALTLSNENDFNYTWNQTLSWNKEFGTDHSLSVSAGHENYYFRASYVTGSNTGFPSDKFRDLAVATGTPSSTSNTLDDRIESYFGLFNYAFKGKYLLSGNVRRDGLSRFYKDSRWGTFGAVGAAWIISAEDFMKSVSFVNTLKLKASYGTQGNNGILTGGANNYYAWQGLYDKSRPNGSNTASIPISLINTSLTWETQKQANIGLEFELFKNRLNGELNVYNRTTSGLYYNIPVAPSTGYRTRLDNAATMYNRGVELNLYLTAVKTTNFNWTVNAQFSKLTNKITKLAPNQDSFVTGNYMYKPGHSVYDFYIAHSAGVDPNNGDELYSYIAADGSTRDTSDYNFATSNGGRDYRGSAIPDLQGAITNTFTYKGFSLSFLISYSIGGKYLDGIYQGLMTAGNIGGTNFHEDIKNSWTEANPSASLPRMEFGNQNIGQVSDRFLTNATWVNFRNISLSYSFPENMVKRTGMSSLSAYILADNIGLMSSRKGLNPQSSFSGASDYVYVPSRTIMVGVRVGL</sequence>
<dbReference type="Proteomes" id="UP000323632">
    <property type="component" value="Unassembled WGS sequence"/>
</dbReference>
<dbReference type="Gene3D" id="2.40.170.20">
    <property type="entry name" value="TonB-dependent receptor, beta-barrel domain"/>
    <property type="match status" value="1"/>
</dbReference>
<dbReference type="InterPro" id="IPR023997">
    <property type="entry name" value="TonB-dep_OMP_SusC/RagA_CS"/>
</dbReference>
<dbReference type="Pfam" id="PF13715">
    <property type="entry name" value="CarbopepD_reg_2"/>
    <property type="match status" value="1"/>
</dbReference>
<keyword evidence="11" id="KW-1185">Reference proteome</keyword>
<evidence type="ECO:0000256" key="7">
    <source>
        <dbReference type="PROSITE-ProRule" id="PRU01360"/>
    </source>
</evidence>
<evidence type="ECO:0000256" key="1">
    <source>
        <dbReference type="ARBA" id="ARBA00004571"/>
    </source>
</evidence>
<evidence type="ECO:0000256" key="4">
    <source>
        <dbReference type="ARBA" id="ARBA00022692"/>
    </source>
</evidence>
<feature type="chain" id="PRO_5024411368" evidence="8">
    <location>
        <begin position="22"/>
        <end position="1060"/>
    </location>
</feature>
<evidence type="ECO:0000256" key="5">
    <source>
        <dbReference type="ARBA" id="ARBA00023136"/>
    </source>
</evidence>
<evidence type="ECO:0000259" key="9">
    <source>
        <dbReference type="Pfam" id="PF07715"/>
    </source>
</evidence>
<keyword evidence="8" id="KW-0732">Signal</keyword>
<dbReference type="RefSeq" id="WP_150033221.1">
    <property type="nucleotide sequence ID" value="NZ_VWSH01000003.1"/>
</dbReference>
<dbReference type="NCBIfam" id="TIGR04057">
    <property type="entry name" value="SusC_RagA_signa"/>
    <property type="match status" value="1"/>
</dbReference>
<feature type="domain" description="TonB-dependent receptor plug" evidence="9">
    <location>
        <begin position="118"/>
        <end position="220"/>
    </location>
</feature>
<dbReference type="InterPro" id="IPR023996">
    <property type="entry name" value="TonB-dep_OMP_SusC/RagA"/>
</dbReference>
<keyword evidence="5 7" id="KW-0472">Membrane</keyword>
<name>A0A5M6CE83_9BACT</name>
<keyword evidence="4 7" id="KW-0812">Transmembrane</keyword>
<comment type="similarity">
    <text evidence="7">Belongs to the TonB-dependent receptor family.</text>
</comment>
<dbReference type="EMBL" id="VWSH01000003">
    <property type="protein sequence ID" value="KAA5533474.1"/>
    <property type="molecule type" value="Genomic_DNA"/>
</dbReference>
<keyword evidence="3 7" id="KW-1134">Transmembrane beta strand</keyword>
<protein>
    <submittedName>
        <fullName evidence="10">SusC/RagA family TonB-linked outer membrane protein</fullName>
    </submittedName>
</protein>
<dbReference type="InterPro" id="IPR036942">
    <property type="entry name" value="Beta-barrel_TonB_sf"/>
</dbReference>
<comment type="subcellular location">
    <subcellularLocation>
        <location evidence="1 7">Cell outer membrane</location>
        <topology evidence="1 7">Multi-pass membrane protein</topology>
    </subcellularLocation>
</comment>